<evidence type="ECO:0008006" key="4">
    <source>
        <dbReference type="Google" id="ProtNLM"/>
    </source>
</evidence>
<gene>
    <name evidence="2" type="ORF">IDH44_17125</name>
</gene>
<protein>
    <recommendedName>
        <fullName evidence="4">Sporulation protein YjcZ</fullName>
    </recommendedName>
</protein>
<proteinExistence type="predicted"/>
<evidence type="ECO:0000313" key="3">
    <source>
        <dbReference type="Proteomes" id="UP000621560"/>
    </source>
</evidence>
<keyword evidence="3" id="KW-1185">Reference proteome</keyword>
<dbReference type="Proteomes" id="UP000621560">
    <property type="component" value="Unassembled WGS sequence"/>
</dbReference>
<evidence type="ECO:0000313" key="2">
    <source>
        <dbReference type="EMBL" id="MBD2846922.1"/>
    </source>
</evidence>
<dbReference type="RefSeq" id="WP_190919810.1">
    <property type="nucleotide sequence ID" value="NZ_JACXIZ010000028.1"/>
</dbReference>
<keyword evidence="1" id="KW-0812">Transmembrane</keyword>
<dbReference type="AlphaFoldDB" id="A0A927BV61"/>
<evidence type="ECO:0000256" key="1">
    <source>
        <dbReference type="SAM" id="Phobius"/>
    </source>
</evidence>
<reference evidence="2" key="1">
    <citation type="submission" date="2020-09" db="EMBL/GenBank/DDBJ databases">
        <title>A novel bacterium of genus Paenibacillus, isolated from South China Sea.</title>
        <authorList>
            <person name="Huang H."/>
            <person name="Mo K."/>
            <person name="Hu Y."/>
        </authorList>
    </citation>
    <scope>NUCLEOTIDE SEQUENCE</scope>
    <source>
        <strain evidence="2">IB182496</strain>
    </source>
</reference>
<keyword evidence="1" id="KW-1133">Transmembrane helix</keyword>
<dbReference type="EMBL" id="JACXIZ010000028">
    <property type="protein sequence ID" value="MBD2846922.1"/>
    <property type="molecule type" value="Genomic_DNA"/>
</dbReference>
<organism evidence="2 3">
    <name type="scientific">Paenibacillus sabuli</name>
    <dbReference type="NCBI Taxonomy" id="2772509"/>
    <lineage>
        <taxon>Bacteria</taxon>
        <taxon>Bacillati</taxon>
        <taxon>Bacillota</taxon>
        <taxon>Bacilli</taxon>
        <taxon>Bacillales</taxon>
        <taxon>Paenibacillaceae</taxon>
        <taxon>Paenibacillus</taxon>
    </lineage>
</organism>
<name>A0A927BV61_9BACL</name>
<feature type="transmembrane region" description="Helical" evidence="1">
    <location>
        <begin position="55"/>
        <end position="76"/>
    </location>
</feature>
<accession>A0A927BV61</accession>
<comment type="caution">
    <text evidence="2">The sequence shown here is derived from an EMBL/GenBank/DDBJ whole genome shotgun (WGS) entry which is preliminary data.</text>
</comment>
<keyword evidence="1" id="KW-0472">Membrane</keyword>
<sequence length="77" mass="7825">MSGYNNVMGTGMQAGVAGAESGMKPCGMQPMAQVAGANYVCGPMPVAGAGYGPSSYNMCGMILVLFILLVIISRAIF</sequence>